<evidence type="ECO:0000256" key="1">
    <source>
        <dbReference type="ARBA" id="ARBA00022729"/>
    </source>
</evidence>
<evidence type="ECO:0000259" key="4">
    <source>
        <dbReference type="SMART" id="SM00458"/>
    </source>
</evidence>
<dbReference type="InterPro" id="IPR035992">
    <property type="entry name" value="Ricin_B-like_lectins"/>
</dbReference>
<keyword evidence="6" id="KW-1185">Reference proteome</keyword>
<organism evidence="5 6">
    <name type="scientific">Prorocentrum cordatum</name>
    <dbReference type="NCBI Taxonomy" id="2364126"/>
    <lineage>
        <taxon>Eukaryota</taxon>
        <taxon>Sar</taxon>
        <taxon>Alveolata</taxon>
        <taxon>Dinophyceae</taxon>
        <taxon>Prorocentrales</taxon>
        <taxon>Prorocentraceae</taxon>
        <taxon>Prorocentrum</taxon>
    </lineage>
</organism>
<evidence type="ECO:0000256" key="3">
    <source>
        <dbReference type="ARBA" id="ARBA00023180"/>
    </source>
</evidence>
<dbReference type="InterPro" id="IPR044004">
    <property type="entry name" value="TSP1_spondin_dom"/>
</dbReference>
<dbReference type="Gene3D" id="2.80.10.50">
    <property type="match status" value="1"/>
</dbReference>
<dbReference type="SMART" id="SM00209">
    <property type="entry name" value="TSP1"/>
    <property type="match status" value="1"/>
</dbReference>
<dbReference type="PROSITE" id="PS50231">
    <property type="entry name" value="RICIN_B_LECTIN"/>
    <property type="match status" value="1"/>
</dbReference>
<reference evidence="5" key="1">
    <citation type="submission" date="2023-10" db="EMBL/GenBank/DDBJ databases">
        <authorList>
            <person name="Chen Y."/>
            <person name="Shah S."/>
            <person name="Dougan E. K."/>
            <person name="Thang M."/>
            <person name="Chan C."/>
        </authorList>
    </citation>
    <scope>NUCLEOTIDE SEQUENCE [LARGE SCALE GENOMIC DNA]</scope>
</reference>
<sequence length="284" mass="30187">MARVVYEPTAAAAANLEAPATDLETLSEDADVDRTVRVPVGRLLLGCTAAAGMLACVSVLTDSHRRGLVGNRSPDGGDAISKLSVDPEVEDRTVWIKSKEHDNMCLSVTGGENKNGVPAQIDFCDSKDTSMQFLVPKSSTGSIKWYTHSVKCLHSSGGELMWWDCDADKVDQQVFSIPEGSSGHIELASSSSCMAVPTGGGDTTGFLEMGDCQSVNADFIVEDIPGICTYSEWSDWSACTDKCGGGVSARSRAVVAHQESDDGDECDGRFETRRCKAQKCEAAA</sequence>
<proteinExistence type="predicted"/>
<evidence type="ECO:0000313" key="5">
    <source>
        <dbReference type="EMBL" id="CAK0877131.1"/>
    </source>
</evidence>
<dbReference type="Proteomes" id="UP001189429">
    <property type="component" value="Unassembled WGS sequence"/>
</dbReference>
<evidence type="ECO:0000256" key="2">
    <source>
        <dbReference type="ARBA" id="ARBA00023157"/>
    </source>
</evidence>
<dbReference type="EMBL" id="CAUYUJ010017704">
    <property type="protein sequence ID" value="CAK0877131.1"/>
    <property type="molecule type" value="Genomic_DNA"/>
</dbReference>
<keyword evidence="1" id="KW-0732">Signal</keyword>
<accession>A0ABN9VXN2</accession>
<dbReference type="SUPFAM" id="SSF50370">
    <property type="entry name" value="Ricin B-like lectins"/>
    <property type="match status" value="1"/>
</dbReference>
<dbReference type="PROSITE" id="PS50092">
    <property type="entry name" value="TSP1"/>
    <property type="match status" value="1"/>
</dbReference>
<comment type="caution">
    <text evidence="5">The sequence shown here is derived from an EMBL/GenBank/DDBJ whole genome shotgun (WGS) entry which is preliminary data.</text>
</comment>
<feature type="domain" description="Ricin B lectin" evidence="4">
    <location>
        <begin position="92"/>
        <end position="222"/>
    </location>
</feature>
<protein>
    <recommendedName>
        <fullName evidence="4">Ricin B lectin domain-containing protein</fullName>
    </recommendedName>
</protein>
<keyword evidence="2" id="KW-1015">Disulfide bond</keyword>
<evidence type="ECO:0000313" key="6">
    <source>
        <dbReference type="Proteomes" id="UP001189429"/>
    </source>
</evidence>
<dbReference type="Gene3D" id="2.20.100.10">
    <property type="entry name" value="Thrombospondin type-1 (TSP1) repeat"/>
    <property type="match status" value="1"/>
</dbReference>
<keyword evidence="3" id="KW-0325">Glycoprotein</keyword>
<dbReference type="Pfam" id="PF19028">
    <property type="entry name" value="TSP1_spondin"/>
    <property type="match status" value="1"/>
</dbReference>
<dbReference type="SMART" id="SM00458">
    <property type="entry name" value="RICIN"/>
    <property type="match status" value="1"/>
</dbReference>
<name>A0ABN9VXN2_9DINO</name>
<dbReference type="InterPro" id="IPR000884">
    <property type="entry name" value="TSP1_rpt"/>
</dbReference>
<dbReference type="InterPro" id="IPR000772">
    <property type="entry name" value="Ricin_B_lectin"/>
</dbReference>
<dbReference type="InterPro" id="IPR036383">
    <property type="entry name" value="TSP1_rpt_sf"/>
</dbReference>
<gene>
    <name evidence="5" type="ORF">PCOR1329_LOCUS61274</name>
</gene>
<dbReference type="SUPFAM" id="SSF82895">
    <property type="entry name" value="TSP-1 type 1 repeat"/>
    <property type="match status" value="1"/>
</dbReference>